<evidence type="ECO:0000259" key="1">
    <source>
        <dbReference type="Pfam" id="PF04149"/>
    </source>
</evidence>
<accession>A0ABP9NEK9</accession>
<organism evidence="2 3">
    <name type="scientific">Pseudonocardia adelaidensis</name>
    <dbReference type="NCBI Taxonomy" id="648754"/>
    <lineage>
        <taxon>Bacteria</taxon>
        <taxon>Bacillati</taxon>
        <taxon>Actinomycetota</taxon>
        <taxon>Actinomycetes</taxon>
        <taxon>Pseudonocardiales</taxon>
        <taxon>Pseudonocardiaceae</taxon>
        <taxon>Pseudonocardia</taxon>
    </lineage>
</organism>
<reference evidence="3" key="1">
    <citation type="journal article" date="2019" name="Int. J. Syst. Evol. Microbiol.">
        <title>The Global Catalogue of Microorganisms (GCM) 10K type strain sequencing project: providing services to taxonomists for standard genome sequencing and annotation.</title>
        <authorList>
            <consortium name="The Broad Institute Genomics Platform"/>
            <consortium name="The Broad Institute Genome Sequencing Center for Infectious Disease"/>
            <person name="Wu L."/>
            <person name="Ma J."/>
        </authorList>
    </citation>
    <scope>NUCLEOTIDE SEQUENCE [LARGE SCALE GENOMIC DNA]</scope>
    <source>
        <strain evidence="3">JCM 18302</strain>
    </source>
</reference>
<comment type="caution">
    <text evidence="2">The sequence shown here is derived from an EMBL/GenBank/DDBJ whole genome shotgun (WGS) entry which is preliminary data.</text>
</comment>
<dbReference type="InterPro" id="IPR007278">
    <property type="entry name" value="DUF397"/>
</dbReference>
<feature type="domain" description="DUF397" evidence="1">
    <location>
        <begin position="6"/>
        <end position="59"/>
    </location>
</feature>
<keyword evidence="3" id="KW-1185">Reference proteome</keyword>
<evidence type="ECO:0000313" key="2">
    <source>
        <dbReference type="EMBL" id="GAA5116324.1"/>
    </source>
</evidence>
<protein>
    <submittedName>
        <fullName evidence="2">DUF397 domain-containing protein</fullName>
    </submittedName>
</protein>
<gene>
    <name evidence="2" type="ORF">GCM10023320_16430</name>
</gene>
<evidence type="ECO:0000313" key="3">
    <source>
        <dbReference type="Proteomes" id="UP001500804"/>
    </source>
</evidence>
<dbReference type="Pfam" id="PF04149">
    <property type="entry name" value="DUF397"/>
    <property type="match status" value="1"/>
</dbReference>
<sequence length="66" mass="7380">MDDDELRWFTSSFSGGNGDSCVEVAFLPDAVAVRDTKDRALPPHRYPAPSWTEFLTAVRSGEFDRS</sequence>
<proteinExistence type="predicted"/>
<dbReference type="Proteomes" id="UP001500804">
    <property type="component" value="Unassembled WGS sequence"/>
</dbReference>
<dbReference type="EMBL" id="BAABJO010000005">
    <property type="protein sequence ID" value="GAA5116324.1"/>
    <property type="molecule type" value="Genomic_DNA"/>
</dbReference>
<name>A0ABP9NEK9_9PSEU</name>
<dbReference type="RefSeq" id="WP_345604229.1">
    <property type="nucleotide sequence ID" value="NZ_BAABJO010000005.1"/>
</dbReference>